<name>X0XEF6_9ZZZZ</name>
<dbReference type="GO" id="GO:0008901">
    <property type="term" value="F:ferredoxin hydrogenase activity"/>
    <property type="evidence" value="ECO:0007669"/>
    <property type="project" value="InterPro"/>
</dbReference>
<comment type="caution">
    <text evidence="8">The sequence shown here is derived from an EMBL/GenBank/DDBJ whole genome shotgun (WGS) entry which is preliminary data.</text>
</comment>
<gene>
    <name evidence="8" type="ORF">S01H1_66993</name>
</gene>
<dbReference type="Pfam" id="PF00374">
    <property type="entry name" value="NiFeSe_Hases"/>
    <property type="match status" value="1"/>
</dbReference>
<dbReference type="InterPro" id="IPR029014">
    <property type="entry name" value="NiFe-Hase_large"/>
</dbReference>
<dbReference type="InterPro" id="IPR050867">
    <property type="entry name" value="NiFe/NiFeSe_hydrgnase_LSU"/>
</dbReference>
<feature type="non-terminal residue" evidence="8">
    <location>
        <position position="1"/>
    </location>
</feature>
<evidence type="ECO:0000256" key="2">
    <source>
        <dbReference type="ARBA" id="ARBA00004196"/>
    </source>
</evidence>
<evidence type="ECO:0000256" key="1">
    <source>
        <dbReference type="ARBA" id="ARBA00001967"/>
    </source>
</evidence>
<dbReference type="InterPro" id="IPR001501">
    <property type="entry name" value="Ni-dep_hyd_lsu"/>
</dbReference>
<evidence type="ECO:0000313" key="8">
    <source>
        <dbReference type="EMBL" id="GAG35018.1"/>
    </source>
</evidence>
<comment type="cofactor">
    <cofactor evidence="1">
        <name>Ni(2+)</name>
        <dbReference type="ChEBI" id="CHEBI:49786"/>
    </cofactor>
</comment>
<dbReference type="Gene3D" id="1.10.645.10">
    <property type="entry name" value="Cytochrome-c3 Hydrogenase, chain B"/>
    <property type="match status" value="1"/>
</dbReference>
<evidence type="ECO:0000256" key="6">
    <source>
        <dbReference type="ARBA" id="ARBA00022723"/>
    </source>
</evidence>
<dbReference type="SUPFAM" id="SSF56762">
    <property type="entry name" value="HydB/Nqo4-like"/>
    <property type="match status" value="1"/>
</dbReference>
<evidence type="ECO:0000256" key="5">
    <source>
        <dbReference type="ARBA" id="ARBA00022596"/>
    </source>
</evidence>
<proteinExistence type="inferred from homology"/>
<accession>X0XEF6</accession>
<dbReference type="PROSITE" id="PS00508">
    <property type="entry name" value="NI_HGENASE_L_2"/>
    <property type="match status" value="1"/>
</dbReference>
<evidence type="ECO:0000256" key="3">
    <source>
        <dbReference type="ARBA" id="ARBA00009292"/>
    </source>
</evidence>
<protein>
    <submittedName>
        <fullName evidence="8">Uncharacterized protein</fullName>
    </submittedName>
</protein>
<organism evidence="8">
    <name type="scientific">marine sediment metagenome</name>
    <dbReference type="NCBI Taxonomy" id="412755"/>
    <lineage>
        <taxon>unclassified sequences</taxon>
        <taxon>metagenomes</taxon>
        <taxon>ecological metagenomes</taxon>
    </lineage>
</organism>
<dbReference type="InterPro" id="IPR018194">
    <property type="entry name" value="Ni-dep_hyd_lsu_Ni_BS"/>
</dbReference>
<reference evidence="8" key="1">
    <citation type="journal article" date="2014" name="Front. Microbiol.">
        <title>High frequency of phylogenetically diverse reductive dehalogenase-homologous genes in deep subseafloor sedimentary metagenomes.</title>
        <authorList>
            <person name="Kawai M."/>
            <person name="Futagami T."/>
            <person name="Toyoda A."/>
            <person name="Takaki Y."/>
            <person name="Nishi S."/>
            <person name="Hori S."/>
            <person name="Arai W."/>
            <person name="Tsubouchi T."/>
            <person name="Morono Y."/>
            <person name="Uchiyama I."/>
            <person name="Ito T."/>
            <person name="Fujiyama A."/>
            <person name="Inagaki F."/>
            <person name="Takami H."/>
        </authorList>
    </citation>
    <scope>NUCLEOTIDE SEQUENCE</scope>
    <source>
        <strain evidence="8">Expedition CK06-06</strain>
    </source>
</reference>
<keyword evidence="7" id="KW-0560">Oxidoreductase</keyword>
<dbReference type="AlphaFoldDB" id="X0XEF6"/>
<dbReference type="EMBL" id="BARS01044327">
    <property type="protein sequence ID" value="GAG35018.1"/>
    <property type="molecule type" value="Genomic_DNA"/>
</dbReference>
<comment type="subcellular location">
    <subcellularLocation>
        <location evidence="2">Cell envelope</location>
    </subcellularLocation>
</comment>
<dbReference type="GO" id="GO:0030313">
    <property type="term" value="C:cell envelope"/>
    <property type="evidence" value="ECO:0007669"/>
    <property type="project" value="UniProtKB-SubCell"/>
</dbReference>
<dbReference type="GO" id="GO:0016151">
    <property type="term" value="F:nickel cation binding"/>
    <property type="evidence" value="ECO:0007669"/>
    <property type="project" value="InterPro"/>
</dbReference>
<keyword evidence="5" id="KW-0533">Nickel</keyword>
<comment type="subunit">
    <text evidence="4">Heterodimer of a large and a small subunit.</text>
</comment>
<dbReference type="PANTHER" id="PTHR42958">
    <property type="entry name" value="HYDROGENASE-2 LARGE CHAIN"/>
    <property type="match status" value="1"/>
</dbReference>
<evidence type="ECO:0000256" key="4">
    <source>
        <dbReference type="ARBA" id="ARBA00011771"/>
    </source>
</evidence>
<keyword evidence="6" id="KW-0479">Metal-binding</keyword>
<comment type="similarity">
    <text evidence="3">Belongs to the [NiFe]/[NiFeSe] hydrogenase large subunit family.</text>
</comment>
<evidence type="ECO:0000256" key="7">
    <source>
        <dbReference type="ARBA" id="ARBA00023002"/>
    </source>
</evidence>
<sequence length="151" mass="16388">SEFKAKPQALFSVLGRHAARALETKVVADAMADWVMELKPGEPSCAEYELPESGQGMGLTGAPRGALGHWVSIKDGVIENYQCVVPTTWNCSPRDDKDQPGACEQALEGTTVKDPENPFELVRIVRSFDPCLACSVHLVTPKGDEISRFSV</sequence>
<dbReference type="PANTHER" id="PTHR42958:SF2">
    <property type="entry name" value="UPTAKE HYDROGENASE LARGE SUBUNIT"/>
    <property type="match status" value="1"/>
</dbReference>